<organism evidence="7">
    <name type="scientific">marine metagenome</name>
    <dbReference type="NCBI Taxonomy" id="408172"/>
    <lineage>
        <taxon>unclassified sequences</taxon>
        <taxon>metagenomes</taxon>
        <taxon>ecological metagenomes</taxon>
    </lineage>
</organism>
<dbReference type="GO" id="GO:0016829">
    <property type="term" value="F:lyase activity"/>
    <property type="evidence" value="ECO:0007669"/>
    <property type="project" value="UniProtKB-KW"/>
</dbReference>
<accession>A0A383DDQ0</accession>
<keyword evidence="2" id="KW-0812">Transmembrane</keyword>
<keyword evidence="5" id="KW-0456">Lyase</keyword>
<dbReference type="NCBIfam" id="TIGR00247">
    <property type="entry name" value="endolytic transglycosylase MltG"/>
    <property type="match status" value="1"/>
</dbReference>
<keyword evidence="3" id="KW-1133">Transmembrane helix</keyword>
<protein>
    <recommendedName>
        <fullName evidence="8">Aminodeoxychorismate lyase</fullName>
    </recommendedName>
</protein>
<keyword evidence="4" id="KW-0472">Membrane</keyword>
<evidence type="ECO:0000256" key="1">
    <source>
        <dbReference type="ARBA" id="ARBA00022475"/>
    </source>
</evidence>
<dbReference type="PANTHER" id="PTHR30518:SF2">
    <property type="entry name" value="ENDOLYTIC MUREIN TRANSGLYCOSYLASE"/>
    <property type="match status" value="1"/>
</dbReference>
<evidence type="ECO:0000256" key="2">
    <source>
        <dbReference type="ARBA" id="ARBA00022692"/>
    </source>
</evidence>
<keyword evidence="6" id="KW-0961">Cell wall biogenesis/degradation</keyword>
<reference evidence="7" key="1">
    <citation type="submission" date="2018-05" db="EMBL/GenBank/DDBJ databases">
        <authorList>
            <person name="Lanie J.A."/>
            <person name="Ng W.-L."/>
            <person name="Kazmierczak K.M."/>
            <person name="Andrzejewski T.M."/>
            <person name="Davidsen T.M."/>
            <person name="Wayne K.J."/>
            <person name="Tettelin H."/>
            <person name="Glass J.I."/>
            <person name="Rusch D."/>
            <person name="Podicherti R."/>
            <person name="Tsui H.-C.T."/>
            <person name="Winkler M.E."/>
        </authorList>
    </citation>
    <scope>NUCLEOTIDE SEQUENCE</scope>
</reference>
<keyword evidence="1" id="KW-1003">Cell membrane</keyword>
<evidence type="ECO:0000256" key="6">
    <source>
        <dbReference type="ARBA" id="ARBA00023316"/>
    </source>
</evidence>
<evidence type="ECO:0008006" key="8">
    <source>
        <dbReference type="Google" id="ProtNLM"/>
    </source>
</evidence>
<evidence type="ECO:0000256" key="5">
    <source>
        <dbReference type="ARBA" id="ARBA00023239"/>
    </source>
</evidence>
<dbReference type="GO" id="GO:0071555">
    <property type="term" value="P:cell wall organization"/>
    <property type="evidence" value="ECO:0007669"/>
    <property type="project" value="UniProtKB-KW"/>
</dbReference>
<sequence length="100" mass="11580">MLLQADPTIQYIIPGKPRRIYNKDLNADSPYNTYKYKGLPPGPINNPGLKALKAAIMPAETDYLYFVSNGEGRHIFSYSNEEHNQAKLELKRKRRLKRKM</sequence>
<evidence type="ECO:0000313" key="7">
    <source>
        <dbReference type="EMBL" id="SVE42464.1"/>
    </source>
</evidence>
<evidence type="ECO:0000256" key="4">
    <source>
        <dbReference type="ARBA" id="ARBA00023136"/>
    </source>
</evidence>
<dbReference type="Pfam" id="PF02618">
    <property type="entry name" value="YceG"/>
    <property type="match status" value="1"/>
</dbReference>
<dbReference type="AlphaFoldDB" id="A0A383DDQ0"/>
<dbReference type="InterPro" id="IPR003770">
    <property type="entry name" value="MLTG-like"/>
</dbReference>
<dbReference type="EMBL" id="UINC01216361">
    <property type="protein sequence ID" value="SVE42464.1"/>
    <property type="molecule type" value="Genomic_DNA"/>
</dbReference>
<dbReference type="Gene3D" id="3.30.160.60">
    <property type="entry name" value="Classic Zinc Finger"/>
    <property type="match status" value="1"/>
</dbReference>
<evidence type="ECO:0000256" key="3">
    <source>
        <dbReference type="ARBA" id="ARBA00022989"/>
    </source>
</evidence>
<gene>
    <name evidence="7" type="ORF">METZ01_LOCUS495318</name>
</gene>
<dbReference type="PANTHER" id="PTHR30518">
    <property type="entry name" value="ENDOLYTIC MUREIN TRANSGLYCOSYLASE"/>
    <property type="match status" value="1"/>
</dbReference>
<name>A0A383DDQ0_9ZZZZ</name>
<proteinExistence type="predicted"/>